<organism evidence="9 10">
    <name type="scientific">Advenella kashmirensis</name>
    <dbReference type="NCBI Taxonomy" id="310575"/>
    <lineage>
        <taxon>Bacteria</taxon>
        <taxon>Pseudomonadati</taxon>
        <taxon>Pseudomonadota</taxon>
        <taxon>Betaproteobacteria</taxon>
        <taxon>Burkholderiales</taxon>
        <taxon>Alcaligenaceae</taxon>
    </lineage>
</organism>
<dbReference type="EMBL" id="DOEK01000008">
    <property type="protein sequence ID" value="HBP28891.1"/>
    <property type="molecule type" value="Genomic_DNA"/>
</dbReference>
<dbReference type="UniPathway" id="UPA00262">
    <property type="reaction ID" value="UER00211"/>
</dbReference>
<comment type="pathway">
    <text evidence="7">Porphyrin-containing compound metabolism; siroheme biosynthesis; precorrin-2 from uroporphyrinogen III: step 1/1.</text>
</comment>
<evidence type="ECO:0000313" key="10">
    <source>
        <dbReference type="Proteomes" id="UP000264036"/>
    </source>
</evidence>
<keyword evidence="5" id="KW-0949">S-adenosyl-L-methionine</keyword>
<accession>A0A356LE86</accession>
<keyword evidence="3 9" id="KW-0489">Methyltransferase</keyword>
<evidence type="ECO:0000256" key="2">
    <source>
        <dbReference type="ARBA" id="ARBA00012162"/>
    </source>
</evidence>
<name>A0A356LE86_9BURK</name>
<dbReference type="PANTHER" id="PTHR45790">
    <property type="entry name" value="SIROHEME SYNTHASE-RELATED"/>
    <property type="match status" value="1"/>
</dbReference>
<dbReference type="InterPro" id="IPR000878">
    <property type="entry name" value="4pyrrol_Mease"/>
</dbReference>
<keyword evidence="4 9" id="KW-0808">Transferase</keyword>
<comment type="caution">
    <text evidence="9">The sequence shown here is derived from an EMBL/GenBank/DDBJ whole genome shotgun (WGS) entry which is preliminary data.</text>
</comment>
<reference evidence="9 10" key="1">
    <citation type="journal article" date="2018" name="Nat. Biotechnol.">
        <title>A standardized bacterial taxonomy based on genome phylogeny substantially revises the tree of life.</title>
        <authorList>
            <person name="Parks D.H."/>
            <person name="Chuvochina M."/>
            <person name="Waite D.W."/>
            <person name="Rinke C."/>
            <person name="Skarshewski A."/>
            <person name="Chaumeil P.A."/>
            <person name="Hugenholtz P."/>
        </authorList>
    </citation>
    <scope>NUCLEOTIDE SEQUENCE [LARGE SCALE GENOMIC DNA]</scope>
    <source>
        <strain evidence="9">UBA10707</strain>
    </source>
</reference>
<evidence type="ECO:0000256" key="1">
    <source>
        <dbReference type="ARBA" id="ARBA00005879"/>
    </source>
</evidence>
<evidence type="ECO:0000256" key="3">
    <source>
        <dbReference type="ARBA" id="ARBA00022603"/>
    </source>
</evidence>
<proteinExistence type="inferred from homology"/>
<evidence type="ECO:0000256" key="6">
    <source>
        <dbReference type="ARBA" id="ARBA00023244"/>
    </source>
</evidence>
<feature type="domain" description="Tetrapyrrole methylase" evidence="8">
    <location>
        <begin position="17"/>
        <end position="225"/>
    </location>
</feature>
<evidence type="ECO:0000259" key="8">
    <source>
        <dbReference type="Pfam" id="PF00590"/>
    </source>
</evidence>
<dbReference type="InterPro" id="IPR014776">
    <property type="entry name" value="4pyrrole_Mease_sub2"/>
</dbReference>
<evidence type="ECO:0000256" key="5">
    <source>
        <dbReference type="ARBA" id="ARBA00022691"/>
    </source>
</evidence>
<dbReference type="Proteomes" id="UP000264036">
    <property type="component" value="Unassembled WGS sequence"/>
</dbReference>
<evidence type="ECO:0000313" key="9">
    <source>
        <dbReference type="EMBL" id="HBP28891.1"/>
    </source>
</evidence>
<dbReference type="PANTHER" id="PTHR45790:SF3">
    <property type="entry name" value="S-ADENOSYL-L-METHIONINE-DEPENDENT UROPORPHYRINOGEN III METHYLTRANSFERASE, CHLOROPLASTIC"/>
    <property type="match status" value="1"/>
</dbReference>
<dbReference type="GO" id="GO:0004851">
    <property type="term" value="F:uroporphyrin-III C-methyltransferase activity"/>
    <property type="evidence" value="ECO:0007669"/>
    <property type="project" value="UniProtKB-EC"/>
</dbReference>
<dbReference type="NCBIfam" id="TIGR01469">
    <property type="entry name" value="cobA_cysG_Cterm"/>
    <property type="match status" value="1"/>
</dbReference>
<protein>
    <recommendedName>
        <fullName evidence="2">uroporphyrinogen-III C-methyltransferase</fullName>
        <ecNumber evidence="2">2.1.1.107</ecNumber>
    </recommendedName>
</protein>
<dbReference type="InterPro" id="IPR006366">
    <property type="entry name" value="CobA/CysG_C"/>
</dbReference>
<dbReference type="PROSITE" id="PS00839">
    <property type="entry name" value="SUMT_1"/>
    <property type="match status" value="1"/>
</dbReference>
<dbReference type="InterPro" id="IPR035996">
    <property type="entry name" value="4pyrrol_Methylase_sf"/>
</dbReference>
<evidence type="ECO:0000256" key="4">
    <source>
        <dbReference type="ARBA" id="ARBA00022679"/>
    </source>
</evidence>
<sequence>MTTIIKRISTNDAATGKVWLVGAGPGDAELLTLKAYRILQNADVWLVDDLISEDILALAPTHARIVPVGKRGGCPSTAQSFILRLMARYARTGLQVARVKGGDPFIFGRGGEELAWLAEQGIAAEAVGGMTAGLAAASALGLPLTHRAIARGVVFVTAHTADGAAPDWRALAQSGLTLVCYMGMSRNEQLQQDMLQAGFAGDLPVAVVERVTCRNERSLFTTLRAMSADISAAGLGSPALLIIGQAVTHRVQARAHAECAAQGMPDAMTVQAACL</sequence>
<comment type="similarity">
    <text evidence="1">Belongs to the precorrin methyltransferase family.</text>
</comment>
<dbReference type="Pfam" id="PF00590">
    <property type="entry name" value="TP_methylase"/>
    <property type="match status" value="1"/>
</dbReference>
<dbReference type="InterPro" id="IPR050161">
    <property type="entry name" value="Siro_Cobalamin_biosynth"/>
</dbReference>
<dbReference type="NCBIfam" id="NF004790">
    <property type="entry name" value="PRK06136.1"/>
    <property type="match status" value="1"/>
</dbReference>
<dbReference type="GO" id="GO:0019354">
    <property type="term" value="P:siroheme biosynthetic process"/>
    <property type="evidence" value="ECO:0007669"/>
    <property type="project" value="UniProtKB-UniPathway"/>
</dbReference>
<keyword evidence="6" id="KW-0627">Porphyrin biosynthesis</keyword>
<evidence type="ECO:0000256" key="7">
    <source>
        <dbReference type="ARBA" id="ARBA00025705"/>
    </source>
</evidence>
<dbReference type="Gene3D" id="3.30.950.10">
    <property type="entry name" value="Methyltransferase, Cobalt-precorrin-4 Transmethylase, Domain 2"/>
    <property type="match status" value="1"/>
</dbReference>
<gene>
    <name evidence="9" type="primary">cobA</name>
    <name evidence="9" type="ORF">DD666_05680</name>
</gene>
<dbReference type="EC" id="2.1.1.107" evidence="2"/>
<dbReference type="SUPFAM" id="SSF53790">
    <property type="entry name" value="Tetrapyrrole methylase"/>
    <property type="match status" value="1"/>
</dbReference>
<dbReference type="GO" id="GO:0032259">
    <property type="term" value="P:methylation"/>
    <property type="evidence" value="ECO:0007669"/>
    <property type="project" value="UniProtKB-KW"/>
</dbReference>
<dbReference type="AlphaFoldDB" id="A0A356LE86"/>
<dbReference type="FunFam" id="3.40.1010.10:FF:000001">
    <property type="entry name" value="Siroheme synthase"/>
    <property type="match status" value="1"/>
</dbReference>
<dbReference type="CDD" id="cd11642">
    <property type="entry name" value="SUMT"/>
    <property type="match status" value="1"/>
</dbReference>
<dbReference type="Gene3D" id="3.40.1010.10">
    <property type="entry name" value="Cobalt-precorrin-4 Transmethylase, Domain 1"/>
    <property type="match status" value="1"/>
</dbReference>
<dbReference type="InterPro" id="IPR003043">
    <property type="entry name" value="Uropor_MeTrfase_CS"/>
</dbReference>
<dbReference type="InterPro" id="IPR014777">
    <property type="entry name" value="4pyrrole_Mease_sub1"/>
</dbReference>